<dbReference type="CDD" id="cd12797">
    <property type="entry name" value="M23_peptidase"/>
    <property type="match status" value="1"/>
</dbReference>
<sequence length="552" mass="61653">MLPSHLYAQYTPPLRGPLLVTGTFGELRSDHFHGGLDFRAAVGTPVYAVREGFVSRIKITGGGYGQAIYIDHPDGKRSVYGHLEVLAPELLDTIRSLQYARETFEVDLSLGAEDFPVTAGQRIGGVGNRGFSFGPHLHFEIRESATDAPLNPLSLGFTIPDTRTPQLRELKLYEFTEEGEPGATRIFNLLEKELPDTIRVRSDRVGFALKAFDRQNVMPNWNGIYGARILVDSVPVFSFTYDRIPYEKTEYLNALTDYVEWKRNKSWYYLLFARVPEAMFWKSVPDGSGTGVIRLPGNNPVAISAVVRDYAGNESIARFIVQRDRSSVSSAAPATPPDLPFQYFLPQGEASVIDTGGLRLELGEDALYAPLRFRYVRLVDESAGYLSDTHQLQDEETPLHGSGKLTLQPRAPIPERLRDKVYIGRCGKDGKFSSVGGEWLPDGGMMTRIKGFGDFAMLLDTLPPRIRIERFGTDLRRAAGFSLLIDNDEGGGLTYRGTVDDKWVLMEYDAKSGRLSHTFEGKLIAAGSSHRFELTVSDSRGNEARFERTFRR</sequence>
<dbReference type="PANTHER" id="PTHR21666">
    <property type="entry name" value="PEPTIDASE-RELATED"/>
    <property type="match status" value="1"/>
</dbReference>
<dbReference type="AlphaFoldDB" id="A0A840E1G3"/>
<dbReference type="InterPro" id="IPR050570">
    <property type="entry name" value="Cell_wall_metabolism_enzyme"/>
</dbReference>
<proteinExistence type="predicted"/>
<evidence type="ECO:0000313" key="3">
    <source>
        <dbReference type="Proteomes" id="UP000576209"/>
    </source>
</evidence>
<dbReference type="InterPro" id="IPR016047">
    <property type="entry name" value="M23ase_b-sheet_dom"/>
</dbReference>
<keyword evidence="3" id="KW-1185">Reference proteome</keyword>
<feature type="domain" description="M23ase beta-sheet core" evidence="1">
    <location>
        <begin position="32"/>
        <end position="86"/>
    </location>
</feature>
<comment type="caution">
    <text evidence="2">The sequence shown here is derived from an EMBL/GenBank/DDBJ whole genome shotgun (WGS) entry which is preliminary data.</text>
</comment>
<dbReference type="RefSeq" id="WP_183495283.1">
    <property type="nucleotide sequence ID" value="NZ_JACIFF010000003.1"/>
</dbReference>
<dbReference type="Proteomes" id="UP000576209">
    <property type="component" value="Unassembled WGS sequence"/>
</dbReference>
<name>A0A840E1G3_9BACT</name>
<evidence type="ECO:0000259" key="1">
    <source>
        <dbReference type="Pfam" id="PF01551"/>
    </source>
</evidence>
<gene>
    <name evidence="2" type="ORF">GGR28_001658</name>
</gene>
<dbReference type="InterPro" id="IPR011055">
    <property type="entry name" value="Dup_hybrid_motif"/>
</dbReference>
<accession>A0A840E1G3</accession>
<dbReference type="EMBL" id="JACIFF010000003">
    <property type="protein sequence ID" value="MBB4079041.1"/>
    <property type="molecule type" value="Genomic_DNA"/>
</dbReference>
<reference evidence="2 3" key="1">
    <citation type="submission" date="2020-08" db="EMBL/GenBank/DDBJ databases">
        <title>Genomic Encyclopedia of Type Strains, Phase IV (KMG-IV): sequencing the most valuable type-strain genomes for metagenomic binning, comparative biology and taxonomic classification.</title>
        <authorList>
            <person name="Goeker M."/>
        </authorList>
    </citation>
    <scope>NUCLEOTIDE SEQUENCE [LARGE SCALE GENOMIC DNA]</scope>
    <source>
        <strain evidence="2 3">DSM 105137</strain>
    </source>
</reference>
<organism evidence="2 3">
    <name type="scientific">Neolewinella aquimaris</name>
    <dbReference type="NCBI Taxonomy" id="1835722"/>
    <lineage>
        <taxon>Bacteria</taxon>
        <taxon>Pseudomonadati</taxon>
        <taxon>Bacteroidota</taxon>
        <taxon>Saprospiria</taxon>
        <taxon>Saprospirales</taxon>
        <taxon>Lewinellaceae</taxon>
        <taxon>Neolewinella</taxon>
    </lineage>
</organism>
<dbReference type="Gene3D" id="2.70.70.10">
    <property type="entry name" value="Glucose Permease (Domain IIA)"/>
    <property type="match status" value="1"/>
</dbReference>
<dbReference type="GO" id="GO:0004222">
    <property type="term" value="F:metalloendopeptidase activity"/>
    <property type="evidence" value="ECO:0007669"/>
    <property type="project" value="TreeGrafter"/>
</dbReference>
<evidence type="ECO:0000313" key="2">
    <source>
        <dbReference type="EMBL" id="MBB4079041.1"/>
    </source>
</evidence>
<dbReference type="PANTHER" id="PTHR21666:SF285">
    <property type="entry name" value="M23 FAMILY METALLOPEPTIDASE"/>
    <property type="match status" value="1"/>
</dbReference>
<protein>
    <recommendedName>
        <fullName evidence="1">M23ase beta-sheet core domain-containing protein</fullName>
    </recommendedName>
</protein>
<dbReference type="SUPFAM" id="SSF51261">
    <property type="entry name" value="Duplicated hybrid motif"/>
    <property type="match status" value="1"/>
</dbReference>
<dbReference type="Pfam" id="PF01551">
    <property type="entry name" value="Peptidase_M23"/>
    <property type="match status" value="1"/>
</dbReference>